<evidence type="ECO:0000313" key="2">
    <source>
        <dbReference type="Proteomes" id="UP000326777"/>
    </source>
</evidence>
<protein>
    <submittedName>
        <fullName evidence="1">Uncharacterized protein</fullName>
    </submittedName>
</protein>
<organism evidence="1 2">
    <name type="scientific">Serratia phage Muldoon</name>
    <dbReference type="NCBI Taxonomy" id="2601678"/>
    <lineage>
        <taxon>Viruses</taxon>
        <taxon>Duplodnaviria</taxon>
        <taxon>Heunggongvirae</taxon>
        <taxon>Uroviricota</taxon>
        <taxon>Caudoviricetes</taxon>
        <taxon>Muldoonvirus</taxon>
        <taxon>Muldoonvirus muldoon</taxon>
    </lineage>
</organism>
<accession>A0A5P8PH96</accession>
<evidence type="ECO:0000313" key="1">
    <source>
        <dbReference type="EMBL" id="QFR56082.1"/>
    </source>
</evidence>
<name>A0A5P8PH96_9CAUD</name>
<sequence>MNSINVMNKNGYIFVIQSNLMDIAKLVERGCTIFPSIEALYKGKCDFLEMETDEVEGCEFSILTSHSGKTVIDDGMCNQWELTINELDWLVKMDGCPQPQIIEDIVAEYQM</sequence>
<dbReference type="Proteomes" id="UP000326777">
    <property type="component" value="Genome"/>
</dbReference>
<proteinExistence type="predicted"/>
<dbReference type="EMBL" id="MN095771">
    <property type="protein sequence ID" value="QFR56082.1"/>
    <property type="molecule type" value="Genomic_DNA"/>
</dbReference>
<keyword evidence="2" id="KW-1185">Reference proteome</keyword>
<reference evidence="2" key="1">
    <citation type="submission" date="2019-06" db="EMBL/GenBank/DDBJ databases">
        <title>Complete genome sequence of Serratia marcescens phage Muldoon.</title>
        <authorList>
            <person name="Campbell S."/>
            <person name="Atkinson C."/>
            <person name="Moreland R."/>
            <person name="Liu M."/>
            <person name="Ramsey J."/>
            <person name="Leavitt J."/>
        </authorList>
    </citation>
    <scope>NUCLEOTIDE SEQUENCE [LARGE SCALE GENOMIC DNA]</scope>
</reference>
<gene>
    <name evidence="1" type="ORF">CPT_Muldoon_127</name>
</gene>